<dbReference type="InterPro" id="IPR001387">
    <property type="entry name" value="Cro/C1-type_HTH"/>
</dbReference>
<reference evidence="3" key="1">
    <citation type="submission" date="2020-12" db="EMBL/GenBank/DDBJ databases">
        <title>Antrihabitans popcorni sp. nov. and Antrihabitans auranticaus sp. nov., isolated from a larva cave.</title>
        <authorList>
            <person name="Lee S.D."/>
            <person name="Kim I.S."/>
        </authorList>
    </citation>
    <scope>NUCLEOTIDE SEQUENCE</scope>
    <source>
        <strain evidence="3">YC3-6</strain>
    </source>
</reference>
<comment type="caution">
    <text evidence="3">The sequence shown here is derived from an EMBL/GenBank/DDBJ whole genome shotgun (WGS) entry which is preliminary data.</text>
</comment>
<evidence type="ECO:0000313" key="3">
    <source>
        <dbReference type="EMBL" id="MBJ8342820.1"/>
    </source>
</evidence>
<feature type="compositionally biased region" description="Basic and acidic residues" evidence="1">
    <location>
        <begin position="132"/>
        <end position="148"/>
    </location>
</feature>
<gene>
    <name evidence="3" type="ORF">JGU71_28410</name>
</gene>
<evidence type="ECO:0000313" key="4">
    <source>
        <dbReference type="Proteomes" id="UP000655868"/>
    </source>
</evidence>
<protein>
    <submittedName>
        <fullName evidence="3">Helix-turn-helix transcriptional regulator</fullName>
    </submittedName>
</protein>
<evidence type="ECO:0000256" key="1">
    <source>
        <dbReference type="SAM" id="MobiDB-lite"/>
    </source>
</evidence>
<dbReference type="RefSeq" id="WP_199708522.1">
    <property type="nucleotide sequence ID" value="NZ_JAEMNV010000014.1"/>
</dbReference>
<dbReference type="Proteomes" id="UP000655868">
    <property type="component" value="Unassembled WGS sequence"/>
</dbReference>
<accession>A0A934NWY0</accession>
<keyword evidence="4" id="KW-1185">Reference proteome</keyword>
<proteinExistence type="predicted"/>
<feature type="compositionally biased region" description="Acidic residues" evidence="1">
    <location>
        <begin position="183"/>
        <end position="193"/>
    </location>
</feature>
<sequence>MSDLLNSQPVTARQAAAIAERLGIHLPYGTIAAYWSGRHGRPSLANLERLAQVLSLSIRELQLAAWDVSAPLGEYQPPEEANLLDQRQRQALDELIKSIAASQGGTARDSRFKSPLSSSPQSGAPSETNEDQEAKPVDLTEKRNENRRNTQAARADIQWPAPDPVVLAEGPDGKGEALNTPDQADDLDDDADEERWAARKGESKERRRRRLTTAPEDEPQGEAPEGGA</sequence>
<feature type="compositionally biased region" description="Polar residues" evidence="1">
    <location>
        <begin position="115"/>
        <end position="127"/>
    </location>
</feature>
<dbReference type="PROSITE" id="PS50943">
    <property type="entry name" value="HTH_CROC1"/>
    <property type="match status" value="1"/>
</dbReference>
<feature type="compositionally biased region" description="Basic and acidic residues" evidence="1">
    <location>
        <begin position="194"/>
        <end position="205"/>
    </location>
</feature>
<feature type="domain" description="HTH cro/C1-type" evidence="2">
    <location>
        <begin position="16"/>
        <end position="61"/>
    </location>
</feature>
<feature type="region of interest" description="Disordered" evidence="1">
    <location>
        <begin position="100"/>
        <end position="228"/>
    </location>
</feature>
<name>A0A934NWY0_9NOCA</name>
<evidence type="ECO:0000259" key="2">
    <source>
        <dbReference type="PROSITE" id="PS50943"/>
    </source>
</evidence>
<dbReference type="AlphaFoldDB" id="A0A934NWY0"/>
<dbReference type="EMBL" id="JAEMNV010000014">
    <property type="protein sequence ID" value="MBJ8342820.1"/>
    <property type="molecule type" value="Genomic_DNA"/>
</dbReference>
<organism evidence="3 4">
    <name type="scientific">Antrihabitans stalagmiti</name>
    <dbReference type="NCBI Taxonomy" id="2799499"/>
    <lineage>
        <taxon>Bacteria</taxon>
        <taxon>Bacillati</taxon>
        <taxon>Actinomycetota</taxon>
        <taxon>Actinomycetes</taxon>
        <taxon>Mycobacteriales</taxon>
        <taxon>Nocardiaceae</taxon>
        <taxon>Antrihabitans</taxon>
    </lineage>
</organism>
<dbReference type="CDD" id="cd00093">
    <property type="entry name" value="HTH_XRE"/>
    <property type="match status" value="1"/>
</dbReference>